<dbReference type="GO" id="GO:0016803">
    <property type="term" value="F:ether hydrolase activity"/>
    <property type="evidence" value="ECO:0007669"/>
    <property type="project" value="TreeGrafter"/>
</dbReference>
<comment type="catalytic activity">
    <reaction evidence="3">
        <text>N-acetyl-D-muramate 6-phosphate + H2O = N-acetyl-D-glucosamine 6-phosphate + (R)-lactate</text>
        <dbReference type="Rhea" id="RHEA:26410"/>
        <dbReference type="ChEBI" id="CHEBI:15377"/>
        <dbReference type="ChEBI" id="CHEBI:16004"/>
        <dbReference type="ChEBI" id="CHEBI:57513"/>
        <dbReference type="ChEBI" id="CHEBI:58722"/>
        <dbReference type="EC" id="4.2.1.126"/>
    </reaction>
</comment>
<organism evidence="5 6">
    <name type="scientific">Sphaerochaeta halotolerans</name>
    <dbReference type="NCBI Taxonomy" id="2293840"/>
    <lineage>
        <taxon>Bacteria</taxon>
        <taxon>Pseudomonadati</taxon>
        <taxon>Spirochaetota</taxon>
        <taxon>Spirochaetia</taxon>
        <taxon>Spirochaetales</taxon>
        <taxon>Sphaerochaetaceae</taxon>
        <taxon>Sphaerochaeta</taxon>
    </lineage>
</organism>
<proteinExistence type="inferred from homology"/>
<dbReference type="GO" id="GO:0046348">
    <property type="term" value="P:amino sugar catabolic process"/>
    <property type="evidence" value="ECO:0007669"/>
    <property type="project" value="InterPro"/>
</dbReference>
<evidence type="ECO:0000256" key="1">
    <source>
        <dbReference type="ARBA" id="ARBA00023239"/>
    </source>
</evidence>
<dbReference type="InterPro" id="IPR001347">
    <property type="entry name" value="SIS_dom"/>
</dbReference>
<comment type="subunit">
    <text evidence="3">Homodimer.</text>
</comment>
<feature type="domain" description="SIS" evidence="4">
    <location>
        <begin position="62"/>
        <end position="225"/>
    </location>
</feature>
<dbReference type="Pfam" id="PF22645">
    <property type="entry name" value="GKRP_SIS_N"/>
    <property type="match status" value="1"/>
</dbReference>
<dbReference type="GO" id="GO:0097367">
    <property type="term" value="F:carbohydrate derivative binding"/>
    <property type="evidence" value="ECO:0007669"/>
    <property type="project" value="InterPro"/>
</dbReference>
<dbReference type="HAMAP" id="MF_00068">
    <property type="entry name" value="MurQ"/>
    <property type="match status" value="1"/>
</dbReference>
<dbReference type="PROSITE" id="PS01272">
    <property type="entry name" value="GCKR"/>
    <property type="match status" value="1"/>
</dbReference>
<dbReference type="UniPathway" id="UPA00342"/>
<comment type="similarity">
    <text evidence="3">Belongs to the GCKR-like family. MurNAc-6-P etherase subfamily.</text>
</comment>
<keyword evidence="6" id="KW-1185">Reference proteome</keyword>
<dbReference type="Proteomes" id="UP000264002">
    <property type="component" value="Unassembled WGS sequence"/>
</dbReference>
<dbReference type="PANTHER" id="PTHR10088">
    <property type="entry name" value="GLUCOKINASE REGULATORY PROTEIN"/>
    <property type="match status" value="1"/>
</dbReference>
<dbReference type="GO" id="GO:0016835">
    <property type="term" value="F:carbon-oxygen lyase activity"/>
    <property type="evidence" value="ECO:0007669"/>
    <property type="project" value="UniProtKB-UniRule"/>
</dbReference>
<dbReference type="GO" id="GO:0009254">
    <property type="term" value="P:peptidoglycan turnover"/>
    <property type="evidence" value="ECO:0007669"/>
    <property type="project" value="TreeGrafter"/>
</dbReference>
<dbReference type="PANTHER" id="PTHR10088:SF4">
    <property type="entry name" value="GLUCOKINASE REGULATORY PROTEIN"/>
    <property type="match status" value="1"/>
</dbReference>
<dbReference type="CDD" id="cd05007">
    <property type="entry name" value="SIS_Etherase"/>
    <property type="match status" value="1"/>
</dbReference>
<keyword evidence="2 3" id="KW-0119">Carbohydrate metabolism</keyword>
<dbReference type="InterPro" id="IPR005486">
    <property type="entry name" value="Glucokinase_regulatory_CS"/>
</dbReference>
<accession>A0A372MDF2</accession>
<comment type="function">
    <text evidence="3">Specifically catalyzes the cleavage of the D-lactyl ether substituent of MurNAc 6-phosphate, producing GlcNAc 6-phosphate and D-lactate.</text>
</comment>
<keyword evidence="1 3" id="KW-0456">Lyase</keyword>
<dbReference type="InterPro" id="IPR046348">
    <property type="entry name" value="SIS_dom_sf"/>
</dbReference>
<dbReference type="AlphaFoldDB" id="A0A372MDF2"/>
<protein>
    <recommendedName>
        <fullName evidence="3">N-acetylmuramic acid 6-phosphate etherase</fullName>
        <shortName evidence="3">MurNAc-6-P etherase</shortName>
        <ecNumber evidence="3">4.2.1.126</ecNumber>
    </recommendedName>
    <alternativeName>
        <fullName evidence="3">N-acetylmuramic acid 6-phosphate hydrolase</fullName>
    </alternativeName>
    <alternativeName>
        <fullName evidence="3">N-acetylmuramic acid 6-phosphate lyase</fullName>
    </alternativeName>
</protein>
<dbReference type="NCBIfam" id="NF009222">
    <property type="entry name" value="PRK12570.1"/>
    <property type="match status" value="1"/>
</dbReference>
<dbReference type="SUPFAM" id="SSF53697">
    <property type="entry name" value="SIS domain"/>
    <property type="match status" value="1"/>
</dbReference>
<dbReference type="PROSITE" id="PS51464">
    <property type="entry name" value="SIS"/>
    <property type="match status" value="1"/>
</dbReference>
<dbReference type="EC" id="4.2.1.126" evidence="3"/>
<feature type="active site" description="Proton donor" evidence="3">
    <location>
        <position position="90"/>
    </location>
</feature>
<name>A0A372MDF2_9SPIR</name>
<dbReference type="InterPro" id="IPR040190">
    <property type="entry name" value="MURQ/GCKR"/>
</dbReference>
<dbReference type="Gene3D" id="1.10.8.1080">
    <property type="match status" value="1"/>
</dbReference>
<dbReference type="EMBL" id="QUWK01000018">
    <property type="protein sequence ID" value="RFU93802.1"/>
    <property type="molecule type" value="Genomic_DNA"/>
</dbReference>
<evidence type="ECO:0000256" key="2">
    <source>
        <dbReference type="ARBA" id="ARBA00023277"/>
    </source>
</evidence>
<reference evidence="5 6" key="2">
    <citation type="submission" date="2018-09" db="EMBL/GenBank/DDBJ databases">
        <title>Genome of Sphaerochaeta halotolerans strain 4-11.</title>
        <authorList>
            <person name="Nazina T.N."/>
            <person name="Sokolova D.S."/>
        </authorList>
    </citation>
    <scope>NUCLEOTIDE SEQUENCE [LARGE SCALE GENOMIC DNA]</scope>
    <source>
        <strain evidence="5 6">4-11</strain>
    </source>
</reference>
<reference evidence="6" key="1">
    <citation type="submission" date="2018-08" db="EMBL/GenBank/DDBJ databases">
        <authorList>
            <person name="Grouzdev D.S."/>
            <person name="Krutkina M.S."/>
        </authorList>
    </citation>
    <scope>NUCLEOTIDE SEQUENCE [LARGE SCALE GENOMIC DNA]</scope>
    <source>
        <strain evidence="6">4-11</strain>
    </source>
</reference>
<gene>
    <name evidence="3 5" type="primary">murQ</name>
    <name evidence="5" type="ORF">DYP60_12865</name>
</gene>
<sequence length="315" mass="33917">MQVPITEETLNSLTTEQCNTNTSNIDELSELQILQIMNDEDKTVPFAVEKQLPVIASLVSDVVTSFRNGGRLFYIGAGTSGRLGVLDASECPPTFGVPRTMVQGLIAGGKEALVRSIENAEDDYQEGVRELQALHFSKKDVLVGITASGQAPYVIGAMEYAKNLGAVVGAISCNAKSQTFAAAQHAIFLDVGPEVITGSTRLKSGTAQKLVLNMITTASMIRIGKVYRNLMVDLTPVNKKLVERSKRLIKQATACSYEEASTAFEASGRRPKLAIVMILLGVDAETARSLESQSSGPISEMIRLYHSKQSAENDT</sequence>
<dbReference type="FunFam" id="3.40.50.10490:FF:000014">
    <property type="entry name" value="N-acetylmuramic acid 6-phosphate etherase"/>
    <property type="match status" value="1"/>
</dbReference>
<dbReference type="NCBIfam" id="NF003915">
    <property type="entry name" value="PRK05441.1"/>
    <property type="match status" value="1"/>
</dbReference>
<evidence type="ECO:0000256" key="3">
    <source>
        <dbReference type="HAMAP-Rule" id="MF_00068"/>
    </source>
</evidence>
<evidence type="ECO:0000259" key="4">
    <source>
        <dbReference type="PROSITE" id="PS51464"/>
    </source>
</evidence>
<dbReference type="RefSeq" id="WP_117331421.1">
    <property type="nucleotide sequence ID" value="NZ_QUWK01000018.1"/>
</dbReference>
<comment type="miscellaneous">
    <text evidence="3">A lyase-type mechanism (elimination/hydration) is suggested for the cleavage of the lactyl ether bond of MurNAc 6-phosphate, with the formation of an alpha,beta-unsaturated aldehyde intermediate with (E)-stereochemistry, followed by the syn addition of water to give product.</text>
</comment>
<dbReference type="GO" id="GO:0097173">
    <property type="term" value="P:N-acetylmuramic acid catabolic process"/>
    <property type="evidence" value="ECO:0007669"/>
    <property type="project" value="UniProtKB-UniPathway"/>
</dbReference>
<evidence type="ECO:0000313" key="5">
    <source>
        <dbReference type="EMBL" id="RFU93802.1"/>
    </source>
</evidence>
<comment type="caution">
    <text evidence="5">The sequence shown here is derived from an EMBL/GenBank/DDBJ whole genome shotgun (WGS) entry which is preliminary data.</text>
</comment>
<dbReference type="Gene3D" id="3.40.50.10490">
    <property type="entry name" value="Glucose-6-phosphate isomerase like protein, domain 1"/>
    <property type="match status" value="1"/>
</dbReference>
<feature type="active site" evidence="3">
    <location>
        <position position="121"/>
    </location>
</feature>
<comment type="pathway">
    <text evidence="3">Amino-sugar metabolism; N-acetylmuramate degradation.</text>
</comment>
<dbReference type="InterPro" id="IPR005488">
    <property type="entry name" value="Etherase_MurQ"/>
</dbReference>
<evidence type="ECO:0000313" key="6">
    <source>
        <dbReference type="Proteomes" id="UP000264002"/>
    </source>
</evidence>
<dbReference type="NCBIfam" id="TIGR00274">
    <property type="entry name" value="N-acetylmuramic acid 6-phosphate etherase"/>
    <property type="match status" value="1"/>
</dbReference>